<dbReference type="AlphaFoldDB" id="A0A0B0MEJ8"/>
<keyword evidence="1" id="KW-0436">Ligase</keyword>
<accession>A0A0B0MEJ8</accession>
<reference evidence="2" key="1">
    <citation type="submission" date="2014-09" db="EMBL/GenBank/DDBJ databases">
        <authorList>
            <person name="Mudge J."/>
            <person name="Ramaraj T."/>
            <person name="Lindquist I.E."/>
            <person name="Bharti A.K."/>
            <person name="Sundararajan A."/>
            <person name="Cameron C.T."/>
            <person name="Woodward J.E."/>
            <person name="May G.D."/>
            <person name="Brubaker C."/>
            <person name="Broadhvest J."/>
            <person name="Wilkins T.A."/>
        </authorList>
    </citation>
    <scope>NUCLEOTIDE SEQUENCE</scope>
    <source>
        <strain evidence="2">cv. AKA8401</strain>
    </source>
</reference>
<proteinExistence type="predicted"/>
<protein>
    <submittedName>
        <fullName evidence="1">Tyrosine--tRNA ligase</fullName>
    </submittedName>
</protein>
<dbReference type="EMBL" id="JRRC01019223">
    <property type="protein sequence ID" value="KHF97838.1"/>
    <property type="molecule type" value="Genomic_DNA"/>
</dbReference>
<keyword evidence="2" id="KW-1185">Reference proteome</keyword>
<dbReference type="GO" id="GO:0016874">
    <property type="term" value="F:ligase activity"/>
    <property type="evidence" value="ECO:0007669"/>
    <property type="project" value="UniProtKB-KW"/>
</dbReference>
<gene>
    <name evidence="1" type="ORF">F383_37198</name>
</gene>
<evidence type="ECO:0000313" key="1">
    <source>
        <dbReference type="EMBL" id="KHF97838.1"/>
    </source>
</evidence>
<dbReference type="Proteomes" id="UP000032142">
    <property type="component" value="Unassembled WGS sequence"/>
</dbReference>
<comment type="caution">
    <text evidence="1">The sequence shown here is derived from an EMBL/GenBank/DDBJ whole genome shotgun (WGS) entry which is preliminary data.</text>
</comment>
<sequence length="76" mass="8498">MQPPNHHRMVADDAQAKADFANGGELRLCPRRYSGHGLDVVRGDVCGERWWRMWVVRGGGSGAGQRESLNIRVCYS</sequence>
<organism evidence="1 2">
    <name type="scientific">Gossypium arboreum</name>
    <name type="common">Tree cotton</name>
    <name type="synonym">Gossypium nanking</name>
    <dbReference type="NCBI Taxonomy" id="29729"/>
    <lineage>
        <taxon>Eukaryota</taxon>
        <taxon>Viridiplantae</taxon>
        <taxon>Streptophyta</taxon>
        <taxon>Embryophyta</taxon>
        <taxon>Tracheophyta</taxon>
        <taxon>Spermatophyta</taxon>
        <taxon>Magnoliopsida</taxon>
        <taxon>eudicotyledons</taxon>
        <taxon>Gunneridae</taxon>
        <taxon>Pentapetalae</taxon>
        <taxon>rosids</taxon>
        <taxon>malvids</taxon>
        <taxon>Malvales</taxon>
        <taxon>Malvaceae</taxon>
        <taxon>Malvoideae</taxon>
        <taxon>Gossypium</taxon>
    </lineage>
</organism>
<name>A0A0B0MEJ8_GOSAR</name>
<evidence type="ECO:0000313" key="2">
    <source>
        <dbReference type="Proteomes" id="UP000032142"/>
    </source>
</evidence>